<dbReference type="PANTHER" id="PTHR43861:SF1">
    <property type="entry name" value="TRANS-ACONITATE 2-METHYLTRANSFERASE"/>
    <property type="match status" value="1"/>
</dbReference>
<comment type="caution">
    <text evidence="5">The sequence shown here is derived from an EMBL/GenBank/DDBJ whole genome shotgun (WGS) entry which is preliminary data.</text>
</comment>
<dbReference type="AlphaFoldDB" id="A0A9D5Q6B8"/>
<evidence type="ECO:0000313" key="5">
    <source>
        <dbReference type="EMBL" id="MBD3325243.1"/>
    </source>
</evidence>
<dbReference type="SMART" id="SM00650">
    <property type="entry name" value="rADc"/>
    <property type="match status" value="1"/>
</dbReference>
<evidence type="ECO:0000259" key="4">
    <source>
        <dbReference type="SMART" id="SM00650"/>
    </source>
</evidence>
<evidence type="ECO:0000256" key="2">
    <source>
        <dbReference type="ARBA" id="ARBA00022679"/>
    </source>
</evidence>
<dbReference type="InterPro" id="IPR029063">
    <property type="entry name" value="SAM-dependent_MTases_sf"/>
</dbReference>
<accession>A0A9D5Q6B8</accession>
<dbReference type="InterPro" id="IPR020598">
    <property type="entry name" value="rRNA_Ade_methylase_Trfase_N"/>
</dbReference>
<gene>
    <name evidence="5" type="ORF">GF339_11705</name>
</gene>
<keyword evidence="2" id="KW-0808">Transferase</keyword>
<dbReference type="InterPro" id="IPR041698">
    <property type="entry name" value="Methyltransf_25"/>
</dbReference>
<keyword evidence="3" id="KW-0949">S-adenosyl-L-methionine</keyword>
<dbReference type="GO" id="GO:0000179">
    <property type="term" value="F:rRNA (adenine-N6,N6-)-dimethyltransferase activity"/>
    <property type="evidence" value="ECO:0007669"/>
    <property type="project" value="InterPro"/>
</dbReference>
<evidence type="ECO:0000256" key="1">
    <source>
        <dbReference type="ARBA" id="ARBA00022603"/>
    </source>
</evidence>
<evidence type="ECO:0000256" key="3">
    <source>
        <dbReference type="ARBA" id="ARBA00022691"/>
    </source>
</evidence>
<sequence>MNTEPPTWLFQEAVQVGVDYTDAALVADYDKQHEGFRNFEQEAKSIVEDLALSKDSIVLDIGCGTGGLTMHLAQMCQQVYAVDSSAAMIAALTRKIQTQGFTNVTPVHAGFLTYQHQGRALDAVVANITLHHVPDFWKQIALCRLSDLLKAGGRLFLADVVFGFDPRTYEATIDRWVADMQDLAGPRMADEIVTHVREEFSTWDWIMRGLLERAGFRVDRSFELMQHMRAYICSK</sequence>
<dbReference type="Proteomes" id="UP000649604">
    <property type="component" value="Unassembled WGS sequence"/>
</dbReference>
<dbReference type="EMBL" id="WJJP01000383">
    <property type="protein sequence ID" value="MBD3325243.1"/>
    <property type="molecule type" value="Genomic_DNA"/>
</dbReference>
<feature type="domain" description="Ribosomal RNA adenine methylase transferase N-terminal" evidence="4">
    <location>
        <begin position="42"/>
        <end position="168"/>
    </location>
</feature>
<organism evidence="5 6">
    <name type="scientific">candidate division KSB3 bacterium</name>
    <dbReference type="NCBI Taxonomy" id="2044937"/>
    <lineage>
        <taxon>Bacteria</taxon>
        <taxon>candidate division KSB3</taxon>
    </lineage>
</organism>
<evidence type="ECO:0000313" key="6">
    <source>
        <dbReference type="Proteomes" id="UP000649604"/>
    </source>
</evidence>
<dbReference type="Gene3D" id="3.40.50.150">
    <property type="entry name" value="Vaccinia Virus protein VP39"/>
    <property type="match status" value="1"/>
</dbReference>
<dbReference type="CDD" id="cd02440">
    <property type="entry name" value="AdoMet_MTases"/>
    <property type="match status" value="1"/>
</dbReference>
<keyword evidence="1 5" id="KW-0489">Methyltransferase</keyword>
<dbReference type="PANTHER" id="PTHR43861">
    <property type="entry name" value="TRANS-ACONITATE 2-METHYLTRANSFERASE-RELATED"/>
    <property type="match status" value="1"/>
</dbReference>
<protein>
    <submittedName>
        <fullName evidence="5">Methyltransferase domain-containing protein</fullName>
    </submittedName>
</protein>
<name>A0A9D5Q6B8_9BACT</name>
<dbReference type="Pfam" id="PF13649">
    <property type="entry name" value="Methyltransf_25"/>
    <property type="match status" value="1"/>
</dbReference>
<reference evidence="5" key="1">
    <citation type="submission" date="2019-11" db="EMBL/GenBank/DDBJ databases">
        <title>Microbial mats filling the niche in hypersaline microbial mats.</title>
        <authorList>
            <person name="Wong H.L."/>
            <person name="Macleod F.I."/>
            <person name="White R.A. III"/>
            <person name="Burns B.P."/>
        </authorList>
    </citation>
    <scope>NUCLEOTIDE SEQUENCE</scope>
    <source>
        <strain evidence="5">Rbin_158</strain>
    </source>
</reference>
<dbReference type="SUPFAM" id="SSF53335">
    <property type="entry name" value="S-adenosyl-L-methionine-dependent methyltransferases"/>
    <property type="match status" value="1"/>
</dbReference>
<proteinExistence type="predicted"/>